<dbReference type="GO" id="GO:0009411">
    <property type="term" value="P:response to UV"/>
    <property type="evidence" value="ECO:0007669"/>
    <property type="project" value="TreeGrafter"/>
</dbReference>
<dbReference type="AlphaFoldDB" id="A0A0D2WJY3"/>
<dbReference type="PANTHER" id="PTHR31399">
    <property type="entry name" value="DNA-DIRECTED PRIMASE / POLYMERASE PROTEIN"/>
    <property type="match status" value="1"/>
</dbReference>
<comment type="catalytic activity">
    <reaction evidence="4">
        <text>DNA(n) + a 2'-deoxyribonucleoside 5'-triphosphate = DNA(n+1) + diphosphate</text>
        <dbReference type="Rhea" id="RHEA:22508"/>
        <dbReference type="Rhea" id="RHEA-COMP:17339"/>
        <dbReference type="Rhea" id="RHEA-COMP:17340"/>
        <dbReference type="ChEBI" id="CHEBI:33019"/>
        <dbReference type="ChEBI" id="CHEBI:61560"/>
        <dbReference type="ChEBI" id="CHEBI:173112"/>
        <dbReference type="EC" id="2.7.7.7"/>
    </reaction>
    <physiologicalReaction direction="left-to-right" evidence="4">
        <dbReference type="Rhea" id="RHEA:22509"/>
    </physiologicalReaction>
</comment>
<keyword evidence="7" id="KW-1185">Reference proteome</keyword>
<evidence type="ECO:0000256" key="1">
    <source>
        <dbReference type="ARBA" id="ARBA00026139"/>
    </source>
</evidence>
<protein>
    <recommendedName>
        <fullName evidence="1">DNA-directed primase/polymerase protein</fullName>
        <ecNumber evidence="3">2.7.7.102</ecNumber>
    </recommendedName>
</protein>
<proteinExistence type="predicted"/>
<organism evidence="6 7">
    <name type="scientific">Capsaspora owczarzaki (strain ATCC 30864)</name>
    <dbReference type="NCBI Taxonomy" id="595528"/>
    <lineage>
        <taxon>Eukaryota</taxon>
        <taxon>Filasterea</taxon>
        <taxon>Capsaspora</taxon>
    </lineage>
</organism>
<dbReference type="EMBL" id="KE346361">
    <property type="protein sequence ID" value="KJE89798.1"/>
    <property type="molecule type" value="Genomic_DNA"/>
</dbReference>
<feature type="compositionally biased region" description="Low complexity" evidence="5">
    <location>
        <begin position="9"/>
        <end position="20"/>
    </location>
</feature>
<dbReference type="InterPro" id="IPR044917">
    <property type="entry name" value="PRIMPOL"/>
</dbReference>
<gene>
    <name evidence="6" type="ORF">CAOG_001222</name>
</gene>
<dbReference type="GO" id="GO:0003887">
    <property type="term" value="F:DNA-directed DNA polymerase activity"/>
    <property type="evidence" value="ECO:0007669"/>
    <property type="project" value="UniProtKB-EC"/>
</dbReference>
<dbReference type="Proteomes" id="UP000008743">
    <property type="component" value="Unassembled WGS sequence"/>
</dbReference>
<comment type="catalytic activity">
    <reaction evidence="2">
        <text>ssDNA + n NTP = ssDNA/pppN(pN)n-1 hybrid + (n-1) diphosphate.</text>
        <dbReference type="EC" id="2.7.7.102"/>
    </reaction>
</comment>
<feature type="compositionally biased region" description="Basic and acidic residues" evidence="5">
    <location>
        <begin position="616"/>
        <end position="631"/>
    </location>
</feature>
<dbReference type="GO" id="GO:0005759">
    <property type="term" value="C:mitochondrial matrix"/>
    <property type="evidence" value="ECO:0007669"/>
    <property type="project" value="TreeGrafter"/>
</dbReference>
<dbReference type="InParanoid" id="A0A0D2WJY3"/>
<sequence length="631" mass="70487">MSFYRPKPTLTSASSSNAATQRETGPDMNSDSIVGHAAAIPAIHAEATLDAPTASTTERFDVPTKRLVQARRRELLWKQKLDHYRAVAARLARTHLPAENPFSASLFHVWRIFPKQDMAFAFAGSCFHKVHVFAFEAPNFTAGRRKFLVTSYAEFWHVYSQLLSDQRHYYEVIPDGCVCKAYFDVEFNASLNPTLDGCKAIDVLVRAIQYAFRKWFSITVARDQILDLDSTTQAKFSRHLIVNLPGAAFQSNEHVGKCLFVEWLAGQAECWRTDPSTMPAEVGIGADEVEVLFACTDKGTRTLMVDRGKRVAVEWWMCVYSRNRNFRIYLSSKQGKRVRLVASEQNSRIPKSSETGLPMRAFHHAVFLDSLICNVPFSQGVRILSWPGASAAPRRKAFTAATSSSTTSCSQGEASSPYPAVDAFILNAASAMGPPARLRRWIHFSESMCLLYDISGNRWCHNIDREHKSNGVYYVVDLSSRTWSQRCYDPDCRGFRSATSVLPNDVLQASGASEGRSRDGIAGGEIDEDDPYLLLTAEDASFLAALESLESDALPSSESALESICCETELCDSAEDLELDKVMNQVLDIVEMEARNRGSPVEHDGCNQGIKRRRRSQDGLDDDSKRECLEW</sequence>
<name>A0A0D2WJY3_CAPO3</name>
<feature type="region of interest" description="Disordered" evidence="5">
    <location>
        <begin position="1"/>
        <end position="31"/>
    </location>
</feature>
<reference evidence="7" key="1">
    <citation type="submission" date="2011-02" db="EMBL/GenBank/DDBJ databases">
        <title>The Genome Sequence of Capsaspora owczarzaki ATCC 30864.</title>
        <authorList>
            <person name="Russ C."/>
            <person name="Cuomo C."/>
            <person name="Burger G."/>
            <person name="Gray M.W."/>
            <person name="Holland P.W.H."/>
            <person name="King N."/>
            <person name="Lang F.B.F."/>
            <person name="Roger A.J."/>
            <person name="Ruiz-Trillo I."/>
            <person name="Young S.K."/>
            <person name="Zeng Q."/>
            <person name="Gargeya S."/>
            <person name="Alvarado L."/>
            <person name="Berlin A."/>
            <person name="Chapman S.B."/>
            <person name="Chen Z."/>
            <person name="Freedman E."/>
            <person name="Gellesch M."/>
            <person name="Goldberg J."/>
            <person name="Griggs A."/>
            <person name="Gujja S."/>
            <person name="Heilman E."/>
            <person name="Heiman D."/>
            <person name="Howarth C."/>
            <person name="Mehta T."/>
            <person name="Neiman D."/>
            <person name="Pearson M."/>
            <person name="Roberts A."/>
            <person name="Saif S."/>
            <person name="Shea T."/>
            <person name="Shenoy N."/>
            <person name="Sisk P."/>
            <person name="Stolte C."/>
            <person name="Sykes S."/>
            <person name="White J."/>
            <person name="Yandava C."/>
            <person name="Haas B."/>
            <person name="Nusbaum C."/>
            <person name="Birren B."/>
        </authorList>
    </citation>
    <scope>NUCLEOTIDE SEQUENCE</scope>
    <source>
        <strain evidence="7">ATCC 30864</strain>
    </source>
</reference>
<evidence type="ECO:0000313" key="6">
    <source>
        <dbReference type="EMBL" id="KJE89798.1"/>
    </source>
</evidence>
<evidence type="ECO:0000256" key="4">
    <source>
        <dbReference type="ARBA" id="ARBA00047303"/>
    </source>
</evidence>
<dbReference type="GO" id="GO:0031297">
    <property type="term" value="P:replication fork processing"/>
    <property type="evidence" value="ECO:0007669"/>
    <property type="project" value="TreeGrafter"/>
</dbReference>
<dbReference type="Pfam" id="PF03121">
    <property type="entry name" value="Herpes_UL52"/>
    <property type="match status" value="1"/>
</dbReference>
<dbReference type="EC" id="2.7.7.102" evidence="3"/>
<accession>A0A0D2WJY3</accession>
<evidence type="ECO:0000256" key="5">
    <source>
        <dbReference type="SAM" id="MobiDB-lite"/>
    </source>
</evidence>
<dbReference type="OrthoDB" id="5988181at2759"/>
<dbReference type="GO" id="GO:0006264">
    <property type="term" value="P:mitochondrial DNA replication"/>
    <property type="evidence" value="ECO:0007669"/>
    <property type="project" value="TreeGrafter"/>
</dbReference>
<evidence type="ECO:0000256" key="2">
    <source>
        <dbReference type="ARBA" id="ARBA00044677"/>
    </source>
</evidence>
<dbReference type="STRING" id="595528.A0A0D2WJY3"/>
<dbReference type="GO" id="GO:0005634">
    <property type="term" value="C:nucleus"/>
    <property type="evidence" value="ECO:0007669"/>
    <property type="project" value="TreeGrafter"/>
</dbReference>
<dbReference type="eggNOG" id="ENOG502QS1Q">
    <property type="taxonomic scope" value="Eukaryota"/>
</dbReference>
<feature type="region of interest" description="Disordered" evidence="5">
    <location>
        <begin position="598"/>
        <end position="631"/>
    </location>
</feature>
<evidence type="ECO:0000256" key="3">
    <source>
        <dbReference type="ARBA" id="ARBA00044768"/>
    </source>
</evidence>
<evidence type="ECO:0000313" key="7">
    <source>
        <dbReference type="Proteomes" id="UP000008743"/>
    </source>
</evidence>
<feature type="compositionally biased region" description="Polar residues" evidence="5">
    <location>
        <begin position="21"/>
        <end position="31"/>
    </location>
</feature>
<dbReference type="PhylomeDB" id="A0A0D2WJY3"/>
<dbReference type="PANTHER" id="PTHR31399:SF0">
    <property type="entry name" value="DNA-DIRECTED PRIMASE_POLYMERASE PROTEIN"/>
    <property type="match status" value="1"/>
</dbReference>
<dbReference type="GO" id="GO:0042276">
    <property type="term" value="P:error-prone translesion synthesis"/>
    <property type="evidence" value="ECO:0007669"/>
    <property type="project" value="InterPro"/>
</dbReference>
<dbReference type="GO" id="GO:0003682">
    <property type="term" value="F:chromatin binding"/>
    <property type="evidence" value="ECO:0007669"/>
    <property type="project" value="TreeGrafter"/>
</dbReference>